<dbReference type="InterPro" id="IPR050796">
    <property type="entry name" value="SCF_F-box_component"/>
</dbReference>
<dbReference type="EMBL" id="JAUIZM010000008">
    <property type="protein sequence ID" value="KAK1371394.1"/>
    <property type="molecule type" value="Genomic_DNA"/>
</dbReference>
<evidence type="ECO:0000313" key="1">
    <source>
        <dbReference type="EMBL" id="KAK1371394.1"/>
    </source>
</evidence>
<sequence length="357" mass="41826">MGALSEKWFCSLPIKLTSYIFVLIMSEGKILQADTYQQLLVHSPYFQNLLIVPALRKCYLRKLHSLIRPQLANPSTTRFLIIIQFLMETDIGKTQMDLKMKPSYTSVYALQYCTIRHIIPNLYNSSRYHTYVWYAVSYGLICASNVVHHGRGEGYNRKLYLWNPLIQKYKTLSDSPLPSRLHKTALAFGFVPEANDYVVKRSQDNCHMRWIRTHDAVFVNGATFWLGFSSDYIHIAMCFDTKTEIWREIVLPVWLNWSVNHVIHPFGQSFGYFVDDHENHFDMGVLKGDSMNEYSWEKKMSVSTRKRVKPVVLGLRNKDEFVDLWDHWNEYSYTEKVVLPPFSFGPFVESLVFLDID</sequence>
<dbReference type="Proteomes" id="UP001237642">
    <property type="component" value="Unassembled WGS sequence"/>
</dbReference>
<protein>
    <submittedName>
        <fullName evidence="1">Uncharacterized protein</fullName>
    </submittedName>
</protein>
<accession>A0AAD8HQ87</accession>
<evidence type="ECO:0000313" key="2">
    <source>
        <dbReference type="Proteomes" id="UP001237642"/>
    </source>
</evidence>
<organism evidence="1 2">
    <name type="scientific">Heracleum sosnowskyi</name>
    <dbReference type="NCBI Taxonomy" id="360622"/>
    <lineage>
        <taxon>Eukaryota</taxon>
        <taxon>Viridiplantae</taxon>
        <taxon>Streptophyta</taxon>
        <taxon>Embryophyta</taxon>
        <taxon>Tracheophyta</taxon>
        <taxon>Spermatophyta</taxon>
        <taxon>Magnoliopsida</taxon>
        <taxon>eudicotyledons</taxon>
        <taxon>Gunneridae</taxon>
        <taxon>Pentapetalae</taxon>
        <taxon>asterids</taxon>
        <taxon>campanulids</taxon>
        <taxon>Apiales</taxon>
        <taxon>Apiaceae</taxon>
        <taxon>Apioideae</taxon>
        <taxon>apioid superclade</taxon>
        <taxon>Tordylieae</taxon>
        <taxon>Tordyliinae</taxon>
        <taxon>Heracleum</taxon>
    </lineage>
</organism>
<name>A0AAD8HQ87_9APIA</name>
<reference evidence="1" key="1">
    <citation type="submission" date="2023-02" db="EMBL/GenBank/DDBJ databases">
        <title>Genome of toxic invasive species Heracleum sosnowskyi carries increased number of genes despite the absence of recent whole-genome duplications.</title>
        <authorList>
            <person name="Schelkunov M."/>
            <person name="Shtratnikova V."/>
            <person name="Makarenko M."/>
            <person name="Klepikova A."/>
            <person name="Omelchenko D."/>
            <person name="Novikova G."/>
            <person name="Obukhova E."/>
            <person name="Bogdanov V."/>
            <person name="Penin A."/>
            <person name="Logacheva M."/>
        </authorList>
    </citation>
    <scope>NUCLEOTIDE SEQUENCE</scope>
    <source>
        <strain evidence="1">Hsosn_3</strain>
        <tissue evidence="1">Leaf</tissue>
    </source>
</reference>
<dbReference type="PANTHER" id="PTHR31672:SF13">
    <property type="entry name" value="F-BOX PROTEIN CPR30-LIKE"/>
    <property type="match status" value="1"/>
</dbReference>
<comment type="caution">
    <text evidence="1">The sequence shown here is derived from an EMBL/GenBank/DDBJ whole genome shotgun (WGS) entry which is preliminary data.</text>
</comment>
<dbReference type="AlphaFoldDB" id="A0AAD8HQ87"/>
<proteinExistence type="predicted"/>
<dbReference type="PANTHER" id="PTHR31672">
    <property type="entry name" value="BNACNNG10540D PROTEIN"/>
    <property type="match status" value="1"/>
</dbReference>
<gene>
    <name evidence="1" type="ORF">POM88_037486</name>
</gene>
<reference evidence="1" key="2">
    <citation type="submission" date="2023-05" db="EMBL/GenBank/DDBJ databases">
        <authorList>
            <person name="Schelkunov M.I."/>
        </authorList>
    </citation>
    <scope>NUCLEOTIDE SEQUENCE</scope>
    <source>
        <strain evidence="1">Hsosn_3</strain>
        <tissue evidence="1">Leaf</tissue>
    </source>
</reference>
<keyword evidence="2" id="KW-1185">Reference proteome</keyword>